<proteinExistence type="predicted"/>
<name>A0A380BNL4_SPHSI</name>
<dbReference type="SUPFAM" id="SSF51905">
    <property type="entry name" value="FAD/NAD(P)-binding domain"/>
    <property type="match status" value="1"/>
</dbReference>
<dbReference type="EMBL" id="UGYW01000002">
    <property type="protein sequence ID" value="SUJ04323.1"/>
    <property type="molecule type" value="Genomic_DNA"/>
</dbReference>
<dbReference type="AlphaFoldDB" id="A0A380BNL4"/>
<organism evidence="2 3">
    <name type="scientific">Sphingobacterium spiritivorum</name>
    <name type="common">Flavobacterium spiritivorum</name>
    <dbReference type="NCBI Taxonomy" id="258"/>
    <lineage>
        <taxon>Bacteria</taxon>
        <taxon>Pseudomonadati</taxon>
        <taxon>Bacteroidota</taxon>
        <taxon>Sphingobacteriia</taxon>
        <taxon>Sphingobacteriales</taxon>
        <taxon>Sphingobacteriaceae</taxon>
        <taxon>Sphingobacterium</taxon>
    </lineage>
</organism>
<protein>
    <submittedName>
        <fullName evidence="2">Lycopene cyclase family protein</fullName>
    </submittedName>
</protein>
<dbReference type="Pfam" id="PF05834">
    <property type="entry name" value="Lycopene_cycl"/>
    <property type="match status" value="1"/>
</dbReference>
<keyword evidence="1" id="KW-0812">Transmembrane</keyword>
<gene>
    <name evidence="2" type="ORF">NCTC11388_01346</name>
</gene>
<sequence>MMKETEANKNSFDYIVIGAGLSGLSLVAALKDYLISTGKRLLLIDRSFEEYANRTWSFWEEHHGNFDFLCHTRWQKLRLYTDEKQIISPTNPFTYKSVSSEDFRSYCFNIIQSHPQITMHTDDVTDITQSTAEELIVMTKSGRFMANSVFDSRFDPDMLKHSNANTLWQQFQGYFVKTDFAAFDKEVADIMDFRAKQKNHVAFFYTLPSDTNKALIEYTLFTPILQPSEYFERNLRQYLDQHIGSDHYEITKTEEGKIPMTSYRFPRRKGNIIYIGTAAGCSKASTGYTFYFIQKQIGQILNHLKNGTLDQYASSPTFDRFHFYDRILLRILKDQPEKGHRILFSMFQRNDAARVFRFLNNDTSLLEELRLFVKLPIFLFSIYALKELFGAKV</sequence>
<keyword evidence="1" id="KW-1133">Transmembrane helix</keyword>
<keyword evidence="1" id="KW-0472">Membrane</keyword>
<dbReference type="RefSeq" id="WP_115169558.1">
    <property type="nucleotide sequence ID" value="NZ_UGYW01000002.1"/>
</dbReference>
<feature type="transmembrane region" description="Helical" evidence="1">
    <location>
        <begin position="12"/>
        <end position="30"/>
    </location>
</feature>
<reference evidence="2 3" key="1">
    <citation type="submission" date="2018-06" db="EMBL/GenBank/DDBJ databases">
        <authorList>
            <consortium name="Pathogen Informatics"/>
            <person name="Doyle S."/>
        </authorList>
    </citation>
    <scope>NUCLEOTIDE SEQUENCE [LARGE SCALE GENOMIC DNA]</scope>
    <source>
        <strain evidence="2 3">NCTC11388</strain>
    </source>
</reference>
<evidence type="ECO:0000256" key="1">
    <source>
        <dbReference type="SAM" id="Phobius"/>
    </source>
</evidence>
<dbReference type="InterPro" id="IPR036188">
    <property type="entry name" value="FAD/NAD-bd_sf"/>
</dbReference>
<evidence type="ECO:0000313" key="2">
    <source>
        <dbReference type="EMBL" id="SUJ04323.1"/>
    </source>
</evidence>
<dbReference type="Gene3D" id="3.50.50.60">
    <property type="entry name" value="FAD/NAD(P)-binding domain"/>
    <property type="match status" value="1"/>
</dbReference>
<dbReference type="Proteomes" id="UP000254893">
    <property type="component" value="Unassembled WGS sequence"/>
</dbReference>
<evidence type="ECO:0000313" key="3">
    <source>
        <dbReference type="Proteomes" id="UP000254893"/>
    </source>
</evidence>
<accession>A0A380BNL4</accession>